<gene>
    <name evidence="2" type="ORF">BDV24DRAFT_173066</name>
</gene>
<evidence type="ECO:0000313" key="2">
    <source>
        <dbReference type="EMBL" id="KAE8334316.1"/>
    </source>
</evidence>
<dbReference type="CDD" id="cd03443">
    <property type="entry name" value="PaaI_thioesterase"/>
    <property type="match status" value="1"/>
</dbReference>
<dbReference type="InterPro" id="IPR029069">
    <property type="entry name" value="HotDog_dom_sf"/>
</dbReference>
<protein>
    <recommendedName>
        <fullName evidence="1">Thioesterase domain-containing protein</fullName>
    </recommendedName>
</protein>
<evidence type="ECO:0000259" key="1">
    <source>
        <dbReference type="Pfam" id="PF03061"/>
    </source>
</evidence>
<dbReference type="PANTHER" id="PTHR47260:SF3">
    <property type="entry name" value="THIOESTERASE FAMILY PROTEIN (AFU_ORTHOLOGUE AFUA_7G03960)"/>
    <property type="match status" value="1"/>
</dbReference>
<name>A0A5N6XPP1_9EURO</name>
<feature type="domain" description="Thioesterase" evidence="1">
    <location>
        <begin position="117"/>
        <end position="196"/>
    </location>
</feature>
<reference evidence="2" key="1">
    <citation type="submission" date="2019-04" db="EMBL/GenBank/DDBJ databases">
        <title>Friends and foes A comparative genomics study of 23 Aspergillus species from section Flavi.</title>
        <authorList>
            <consortium name="DOE Joint Genome Institute"/>
            <person name="Kjaerbolling I."/>
            <person name="Vesth T."/>
            <person name="Frisvad J.C."/>
            <person name="Nybo J.L."/>
            <person name="Theobald S."/>
            <person name="Kildgaard S."/>
            <person name="Isbrandt T."/>
            <person name="Kuo A."/>
            <person name="Sato A."/>
            <person name="Lyhne E.K."/>
            <person name="Kogle M.E."/>
            <person name="Wiebenga A."/>
            <person name="Kun R.S."/>
            <person name="Lubbers R.J."/>
            <person name="Makela M.R."/>
            <person name="Barry K."/>
            <person name="Chovatia M."/>
            <person name="Clum A."/>
            <person name="Daum C."/>
            <person name="Haridas S."/>
            <person name="He G."/>
            <person name="LaButti K."/>
            <person name="Lipzen A."/>
            <person name="Mondo S."/>
            <person name="Riley R."/>
            <person name="Salamov A."/>
            <person name="Simmons B.A."/>
            <person name="Magnuson J.K."/>
            <person name="Henrissat B."/>
            <person name="Mortensen U.H."/>
            <person name="Larsen T.O."/>
            <person name="Devries R.P."/>
            <person name="Grigoriev I.V."/>
            <person name="Machida M."/>
            <person name="Baker S.E."/>
            <person name="Andersen M.R."/>
        </authorList>
    </citation>
    <scope>NUCLEOTIDE SEQUENCE</scope>
    <source>
        <strain evidence="2">CBS 117612</strain>
    </source>
</reference>
<dbReference type="EMBL" id="ML737302">
    <property type="protein sequence ID" value="KAE8334316.1"/>
    <property type="molecule type" value="Genomic_DNA"/>
</dbReference>
<dbReference type="AlphaFoldDB" id="A0A5N6XPP1"/>
<accession>A0A5N6XPP1</accession>
<dbReference type="OrthoDB" id="506431at2759"/>
<dbReference type="Proteomes" id="UP000325558">
    <property type="component" value="Unassembled WGS sequence"/>
</dbReference>
<proteinExistence type="predicted"/>
<dbReference type="InterPro" id="IPR052061">
    <property type="entry name" value="PTE-AB_protein"/>
</dbReference>
<organism evidence="2">
    <name type="scientific">Aspergillus arachidicola</name>
    <dbReference type="NCBI Taxonomy" id="656916"/>
    <lineage>
        <taxon>Eukaryota</taxon>
        <taxon>Fungi</taxon>
        <taxon>Dikarya</taxon>
        <taxon>Ascomycota</taxon>
        <taxon>Pezizomycotina</taxon>
        <taxon>Eurotiomycetes</taxon>
        <taxon>Eurotiomycetidae</taxon>
        <taxon>Eurotiales</taxon>
        <taxon>Aspergillaceae</taxon>
        <taxon>Aspergillus</taxon>
        <taxon>Aspergillus subgen. Circumdati</taxon>
    </lineage>
</organism>
<dbReference type="Gene3D" id="3.10.129.10">
    <property type="entry name" value="Hotdog Thioesterase"/>
    <property type="match status" value="1"/>
</dbReference>
<dbReference type="InterPro" id="IPR006683">
    <property type="entry name" value="Thioestr_dom"/>
</dbReference>
<dbReference type="PANTHER" id="PTHR47260">
    <property type="entry name" value="UPF0644 PROTEIN PB2B4.06"/>
    <property type="match status" value="1"/>
</dbReference>
<dbReference type="Pfam" id="PF03061">
    <property type="entry name" value="4HBT"/>
    <property type="match status" value="1"/>
</dbReference>
<dbReference type="SUPFAM" id="SSF54637">
    <property type="entry name" value="Thioesterase/thiol ester dehydrase-isomerase"/>
    <property type="match status" value="1"/>
</dbReference>
<sequence>MYNHSFQSLIKALPVSQADVDFFIDMPLARPYLNPSSPYQIVPFITRYDKGDQSDMFFNKTINTCDTIPRVLAFMRKPESLQGPAGGNGGDDPSKYLEEPHFVAFFQLETGVNGFINTAHGGLLASLLDETLGICAESYRMLASEEQLTLLTGELQVSYRSPVTTPSVIMITSWVRKKEGRKWFLEARVLDQNGSLKAEAKSLYIMPRSAI</sequence>